<dbReference type="EMBL" id="JACGWO010000012">
    <property type="protein sequence ID" value="KAK4414405.1"/>
    <property type="molecule type" value="Genomic_DNA"/>
</dbReference>
<dbReference type="Proteomes" id="UP001293254">
    <property type="component" value="Unassembled WGS sequence"/>
</dbReference>
<dbReference type="InterPro" id="IPR004146">
    <property type="entry name" value="DC1"/>
</dbReference>
<feature type="domain" description="DC1" evidence="2">
    <location>
        <begin position="75"/>
        <end position="123"/>
    </location>
</feature>
<feature type="domain" description="DC1" evidence="2">
    <location>
        <begin position="133"/>
        <end position="180"/>
    </location>
</feature>
<accession>A0AAE1XM37</accession>
<dbReference type="Gene3D" id="3.30.40.10">
    <property type="entry name" value="Zinc/RING finger domain, C3HC4 (zinc finger)"/>
    <property type="match status" value="1"/>
</dbReference>
<sequence length="402" mass="41540">MGKISSEPQKETATTHFSHSHPLKLINYQQQTLNAASSSCSGCKLKPSGMIYSCTTCDFFLHKKCFDMPKKITHPSHKDHAFTLLPEPAYAEGLFNCDACGETGSGFSYHCKPCGIDLHVLCAAMPMSVTHVWHTHALALTFGSPYSDKAFVCDICKSPGSDHWLYRCSSCGFDAHLNCARRVPPAQSPVQNTNFMAFQSQGPVPQQAATCSRSAPWPHQPQGVRPQFAAATPQPMQPNFMPNPMINNAAYGVPAGGFAMPPSGLNRNGNEFAIQAIQQMISNNHAMAQAILTGGAGGIAGGAGGSFGGGFGGDRGTQQLMQLISGLNHGGIGGGGIPGLNAFGGGGGGQDLLQSLMNGGFGGGIGGGGTDFLQSLLGGGNGLDFLGGGGLDILGGALGGFF</sequence>
<reference evidence="3" key="1">
    <citation type="submission" date="2020-06" db="EMBL/GenBank/DDBJ databases">
        <authorList>
            <person name="Li T."/>
            <person name="Hu X."/>
            <person name="Zhang T."/>
            <person name="Song X."/>
            <person name="Zhang H."/>
            <person name="Dai N."/>
            <person name="Sheng W."/>
            <person name="Hou X."/>
            <person name="Wei L."/>
        </authorList>
    </citation>
    <scope>NUCLEOTIDE SEQUENCE</scope>
    <source>
        <strain evidence="3">3651</strain>
        <tissue evidence="3">Leaf</tissue>
    </source>
</reference>
<keyword evidence="1" id="KW-0677">Repeat</keyword>
<dbReference type="InterPro" id="IPR013083">
    <property type="entry name" value="Znf_RING/FYVE/PHD"/>
</dbReference>
<comment type="caution">
    <text evidence="3">The sequence shown here is derived from an EMBL/GenBank/DDBJ whole genome shotgun (WGS) entry which is preliminary data.</text>
</comment>
<evidence type="ECO:0000313" key="3">
    <source>
        <dbReference type="EMBL" id="KAK4414405.1"/>
    </source>
</evidence>
<evidence type="ECO:0000259" key="2">
    <source>
        <dbReference type="Pfam" id="PF03107"/>
    </source>
</evidence>
<reference evidence="3" key="2">
    <citation type="journal article" date="2024" name="Plant">
        <title>Genomic evolution and insights into agronomic trait innovations of Sesamum species.</title>
        <authorList>
            <person name="Miao H."/>
            <person name="Wang L."/>
            <person name="Qu L."/>
            <person name="Liu H."/>
            <person name="Sun Y."/>
            <person name="Le M."/>
            <person name="Wang Q."/>
            <person name="Wei S."/>
            <person name="Zheng Y."/>
            <person name="Lin W."/>
            <person name="Duan Y."/>
            <person name="Cao H."/>
            <person name="Xiong S."/>
            <person name="Wang X."/>
            <person name="Wei L."/>
            <person name="Li C."/>
            <person name="Ma Q."/>
            <person name="Ju M."/>
            <person name="Zhao R."/>
            <person name="Li G."/>
            <person name="Mu C."/>
            <person name="Tian Q."/>
            <person name="Mei H."/>
            <person name="Zhang T."/>
            <person name="Gao T."/>
            <person name="Zhang H."/>
        </authorList>
    </citation>
    <scope>NUCLEOTIDE SEQUENCE</scope>
    <source>
        <strain evidence="3">3651</strain>
    </source>
</reference>
<dbReference type="PANTHER" id="PTHR46288:SF13">
    <property type="entry name" value="DC1 DOMAIN CONTAINING PROTEIN"/>
    <property type="match status" value="1"/>
</dbReference>
<organism evidence="3 4">
    <name type="scientific">Sesamum alatum</name>
    <dbReference type="NCBI Taxonomy" id="300844"/>
    <lineage>
        <taxon>Eukaryota</taxon>
        <taxon>Viridiplantae</taxon>
        <taxon>Streptophyta</taxon>
        <taxon>Embryophyta</taxon>
        <taxon>Tracheophyta</taxon>
        <taxon>Spermatophyta</taxon>
        <taxon>Magnoliopsida</taxon>
        <taxon>eudicotyledons</taxon>
        <taxon>Gunneridae</taxon>
        <taxon>Pentapetalae</taxon>
        <taxon>asterids</taxon>
        <taxon>lamiids</taxon>
        <taxon>Lamiales</taxon>
        <taxon>Pedaliaceae</taxon>
        <taxon>Sesamum</taxon>
    </lineage>
</organism>
<dbReference type="InterPro" id="IPR046349">
    <property type="entry name" value="C1-like_sf"/>
</dbReference>
<feature type="domain" description="DC1" evidence="2">
    <location>
        <begin position="17"/>
        <end position="65"/>
    </location>
</feature>
<dbReference type="AlphaFoldDB" id="A0AAE1XM37"/>
<keyword evidence="4" id="KW-1185">Reference proteome</keyword>
<evidence type="ECO:0000256" key="1">
    <source>
        <dbReference type="ARBA" id="ARBA00022737"/>
    </source>
</evidence>
<dbReference type="PANTHER" id="PTHR46288">
    <property type="entry name" value="PHORBOL-ESTER/DAG-TYPE DOMAIN-CONTAINING PROTEIN"/>
    <property type="match status" value="1"/>
</dbReference>
<gene>
    <name evidence="3" type="ORF">Salat_2853500</name>
</gene>
<dbReference type="SUPFAM" id="SSF57889">
    <property type="entry name" value="Cysteine-rich domain"/>
    <property type="match status" value="2"/>
</dbReference>
<dbReference type="Pfam" id="PF03107">
    <property type="entry name" value="C1_2"/>
    <property type="match status" value="3"/>
</dbReference>
<proteinExistence type="predicted"/>
<name>A0AAE1XM37_9LAMI</name>
<evidence type="ECO:0000313" key="4">
    <source>
        <dbReference type="Proteomes" id="UP001293254"/>
    </source>
</evidence>
<protein>
    <recommendedName>
        <fullName evidence="2">DC1 domain-containing protein</fullName>
    </recommendedName>
</protein>
<dbReference type="CDD" id="cd00029">
    <property type="entry name" value="C1"/>
    <property type="match status" value="1"/>
</dbReference>